<evidence type="ECO:0000256" key="1">
    <source>
        <dbReference type="ARBA" id="ARBA00044755"/>
    </source>
</evidence>
<name>A0ABN3Z6F1_BACA1</name>
<dbReference type="InterPro" id="IPR007607">
    <property type="entry name" value="BacA/B"/>
</dbReference>
<protein>
    <submittedName>
        <fullName evidence="2">YhbE</fullName>
    </submittedName>
</protein>
<evidence type="ECO:0000313" key="3">
    <source>
        <dbReference type="Proteomes" id="UP000006867"/>
    </source>
</evidence>
<gene>
    <name evidence="2" type="ordered locus">BATR1942_02070</name>
</gene>
<dbReference type="PANTHER" id="PTHR35024:SF4">
    <property type="entry name" value="POLYMER-FORMING CYTOSKELETAL PROTEIN"/>
    <property type="match status" value="1"/>
</dbReference>
<keyword evidence="3" id="KW-1185">Reference proteome</keyword>
<dbReference type="Proteomes" id="UP000006867">
    <property type="component" value="Chromosome"/>
</dbReference>
<dbReference type="Pfam" id="PF04519">
    <property type="entry name" value="Bactofilin"/>
    <property type="match status" value="1"/>
</dbReference>
<dbReference type="PANTHER" id="PTHR35024">
    <property type="entry name" value="HYPOTHETICAL CYTOSOLIC PROTEIN"/>
    <property type="match status" value="1"/>
</dbReference>
<evidence type="ECO:0000313" key="2">
    <source>
        <dbReference type="EMBL" id="ADP31370.1"/>
    </source>
</evidence>
<dbReference type="RefSeq" id="WP_004430062.1">
    <property type="nucleotide sequence ID" value="NC_014639.1"/>
</dbReference>
<accession>A0ABN3Z6F1</accession>
<sequence>MNNEKLIINGSGSSKGGKFQIVEINGSGIVSGDIECESLRFNGSGKADGKVKAEDVIISGSGKITGAVEADSIHINGSASIHGNLQANKVKVAGFSSFGGFVKGEDLTISGKASIAEDCEIETFQSEGKFSVGGLLNADDVNIRLSAGESKAQEIGCRRIVVKSRRGVLSLFKLLPSPVLTAHTIEGDEIDLADTKAKIVRGNSVKIGPGCHIELVEYSGQFECDQSATVVKSQRI</sequence>
<comment type="similarity">
    <text evidence="1">Belongs to the bactofilin family.</text>
</comment>
<proteinExistence type="inferred from homology"/>
<organism evidence="2 3">
    <name type="scientific">Bacillus atrophaeus (strain 1942)</name>
    <dbReference type="NCBI Taxonomy" id="720555"/>
    <lineage>
        <taxon>Bacteria</taxon>
        <taxon>Bacillati</taxon>
        <taxon>Bacillota</taxon>
        <taxon>Bacilli</taxon>
        <taxon>Bacillales</taxon>
        <taxon>Bacillaceae</taxon>
        <taxon>Bacillus</taxon>
    </lineage>
</organism>
<dbReference type="EMBL" id="CP002207">
    <property type="protein sequence ID" value="ADP31370.1"/>
    <property type="molecule type" value="Genomic_DNA"/>
</dbReference>
<reference evidence="2 3" key="1">
    <citation type="journal article" date="2011" name="Front. Microbiol.">
        <title>Genomic signatures of strain selection and enhancement in Bacillus atrophaeus var. globigii, a historical biowarfare simulant.</title>
        <authorList>
            <person name="Gibbons H.S."/>
            <person name="Broomall S.M."/>
            <person name="McNew L.A."/>
            <person name="Daligault H."/>
            <person name="Chapman C."/>
            <person name="Bruce D."/>
            <person name="Karavis M."/>
            <person name="Krepps M."/>
            <person name="McGregor P.A."/>
            <person name="Hong C."/>
            <person name="Park K.H."/>
            <person name="Akmal A."/>
            <person name="Feldman A."/>
            <person name="Lin J.S."/>
            <person name="Chang W.E."/>
            <person name="Higgs B.W."/>
            <person name="Demirev P."/>
            <person name="Lindquist J."/>
            <person name="Liem A."/>
            <person name="Fochler E."/>
            <person name="Read T.D."/>
            <person name="Tapia R."/>
            <person name="Johnson S."/>
            <person name="Bishop-Lilly K.A."/>
            <person name="Detter C."/>
            <person name="Han C."/>
            <person name="Sozhamannan S."/>
            <person name="Rosenzweig C.N."/>
            <person name="Skowronski E.W."/>
        </authorList>
    </citation>
    <scope>NUCLEOTIDE SEQUENCE [LARGE SCALE GENOMIC DNA]</scope>
    <source>
        <strain evidence="2 3">1942</strain>
    </source>
</reference>